<dbReference type="Proteomes" id="UP001226867">
    <property type="component" value="Unassembled WGS sequence"/>
</dbReference>
<evidence type="ECO:0000313" key="1">
    <source>
        <dbReference type="EMBL" id="MDP9901829.1"/>
    </source>
</evidence>
<proteinExistence type="predicted"/>
<dbReference type="EMBL" id="JAUSRO010000014">
    <property type="protein sequence ID" value="MDP9901829.1"/>
    <property type="molecule type" value="Genomic_DNA"/>
</dbReference>
<name>A0ABT9SBV3_9BURK</name>
<protein>
    <submittedName>
        <fullName evidence="1">Uncharacterized protein</fullName>
    </submittedName>
</protein>
<evidence type="ECO:0000313" key="2">
    <source>
        <dbReference type="Proteomes" id="UP001226867"/>
    </source>
</evidence>
<sequence>MSAPLDNNFLDVLSDDVDQARPLQLPVLESRQRGLRVN</sequence>
<keyword evidence="2" id="KW-1185">Reference proteome</keyword>
<comment type="caution">
    <text evidence="1">The sequence shown here is derived from an EMBL/GenBank/DDBJ whole genome shotgun (WGS) entry which is preliminary data.</text>
</comment>
<reference evidence="1 2" key="1">
    <citation type="submission" date="2023-07" db="EMBL/GenBank/DDBJ databases">
        <title>Sorghum-associated microbial communities from plants grown in Nebraska, USA.</title>
        <authorList>
            <person name="Schachtman D."/>
        </authorList>
    </citation>
    <scope>NUCLEOTIDE SEQUENCE [LARGE SCALE GENOMIC DNA]</scope>
    <source>
        <strain evidence="1 2">DS1607</strain>
    </source>
</reference>
<gene>
    <name evidence="1" type="ORF">J2W36_004099</name>
</gene>
<accession>A0ABT9SBV3</accession>
<organism evidence="1 2">
    <name type="scientific">Variovorax ginsengisoli</name>
    <dbReference type="NCBI Taxonomy" id="363844"/>
    <lineage>
        <taxon>Bacteria</taxon>
        <taxon>Pseudomonadati</taxon>
        <taxon>Pseudomonadota</taxon>
        <taxon>Betaproteobacteria</taxon>
        <taxon>Burkholderiales</taxon>
        <taxon>Comamonadaceae</taxon>
        <taxon>Variovorax</taxon>
    </lineage>
</organism>